<proteinExistence type="predicted"/>
<evidence type="ECO:0000313" key="2">
    <source>
        <dbReference type="EMBL" id="CUG86765.1"/>
    </source>
</evidence>
<dbReference type="AlphaFoldDB" id="A0A0S4J9X4"/>
<feature type="region of interest" description="Disordered" evidence="1">
    <location>
        <begin position="1"/>
        <end position="30"/>
    </location>
</feature>
<protein>
    <submittedName>
        <fullName evidence="2">Uncharacterized protein</fullName>
    </submittedName>
</protein>
<feature type="region of interest" description="Disordered" evidence="1">
    <location>
        <begin position="131"/>
        <end position="170"/>
    </location>
</feature>
<keyword evidence="3" id="KW-1185">Reference proteome</keyword>
<feature type="region of interest" description="Disordered" evidence="1">
    <location>
        <begin position="360"/>
        <end position="434"/>
    </location>
</feature>
<feature type="compositionally biased region" description="Polar residues" evidence="1">
    <location>
        <begin position="150"/>
        <end position="170"/>
    </location>
</feature>
<reference evidence="3" key="1">
    <citation type="submission" date="2015-09" db="EMBL/GenBank/DDBJ databases">
        <authorList>
            <consortium name="Pathogen Informatics"/>
        </authorList>
    </citation>
    <scope>NUCLEOTIDE SEQUENCE [LARGE SCALE GENOMIC DNA]</scope>
    <source>
        <strain evidence="3">Lake Konstanz</strain>
    </source>
</reference>
<organism evidence="2 3">
    <name type="scientific">Bodo saltans</name>
    <name type="common">Flagellated protozoan</name>
    <dbReference type="NCBI Taxonomy" id="75058"/>
    <lineage>
        <taxon>Eukaryota</taxon>
        <taxon>Discoba</taxon>
        <taxon>Euglenozoa</taxon>
        <taxon>Kinetoplastea</taxon>
        <taxon>Metakinetoplastina</taxon>
        <taxon>Eubodonida</taxon>
        <taxon>Bodonidae</taxon>
        <taxon>Bodo</taxon>
    </lineage>
</organism>
<name>A0A0S4J9X4_BODSA</name>
<feature type="compositionally biased region" description="Low complexity" evidence="1">
    <location>
        <begin position="366"/>
        <end position="380"/>
    </location>
</feature>
<dbReference type="EMBL" id="CYKH01001390">
    <property type="protein sequence ID" value="CUG86765.1"/>
    <property type="molecule type" value="Genomic_DNA"/>
</dbReference>
<sequence length="434" mass="44662">MGHGCSRSFDVASDTTTTSHPSDRSPTSSRLGLLVTGEAPTQMAHVDDVASSAIGIPSPAHSGQFTHRDAAPIRLRTTHSESPSVSPSSRQRNSFQQVTLLPFLDGFAEETSPSSHRSSCCPSNCPDPYRHSGAAVQPQDIPSPSRIAHSEQTLSSQLLPPTTANNRIVGNSTRVPRFPFATNHHININANSAGGVDNNRHSSSSPQSYSRSDSLRQTHSGSDPLSNNFDSFLGSPGLAPSAPNPLASSSQLRTSRNSQHSASIASGAILSVGGARALDAFGADDSISGSIRGGFQPLRAAAALPQVLPVGSISSKDLKTFPVQGILGASNGAMSGTGDGDGGELGSPWVGHNGLHRGIGHGGLFSPSSQQQAAALQGDSSNGGAGGLKRVTSMLDEETTASRGRGAFGGMEPTEVPHALDDVPDSGRATFSLE</sequence>
<dbReference type="VEuPathDB" id="TriTrypDB:BSAL_94625"/>
<feature type="compositionally biased region" description="Polar residues" evidence="1">
    <location>
        <begin position="215"/>
        <end position="230"/>
    </location>
</feature>
<accession>A0A0S4J9X4</accession>
<gene>
    <name evidence="2" type="ORF">BSAL_94625</name>
</gene>
<dbReference type="Proteomes" id="UP000051952">
    <property type="component" value="Unassembled WGS sequence"/>
</dbReference>
<feature type="region of interest" description="Disordered" evidence="1">
    <location>
        <begin position="189"/>
        <end position="260"/>
    </location>
</feature>
<feature type="compositionally biased region" description="Polar residues" evidence="1">
    <location>
        <begin position="13"/>
        <end position="30"/>
    </location>
</feature>
<feature type="compositionally biased region" description="Low complexity" evidence="1">
    <location>
        <begin position="202"/>
        <end position="212"/>
    </location>
</feature>
<evidence type="ECO:0000313" key="3">
    <source>
        <dbReference type="Proteomes" id="UP000051952"/>
    </source>
</evidence>
<feature type="compositionally biased region" description="Low complexity" evidence="1">
    <location>
        <begin position="234"/>
        <end position="250"/>
    </location>
</feature>
<evidence type="ECO:0000256" key="1">
    <source>
        <dbReference type="SAM" id="MobiDB-lite"/>
    </source>
</evidence>
<feature type="compositionally biased region" description="Polar residues" evidence="1">
    <location>
        <begin position="251"/>
        <end position="260"/>
    </location>
</feature>